<dbReference type="InterPro" id="IPR058675">
    <property type="entry name" value="DUF8054_C"/>
</dbReference>
<keyword evidence="2" id="KW-1133">Transmembrane helix</keyword>
<evidence type="ECO:0000313" key="7">
    <source>
        <dbReference type="Proteomes" id="UP000037747"/>
    </source>
</evidence>
<proteinExistence type="predicted"/>
<name>A0A0M9AQ19_9EURY</name>
<dbReference type="AlphaFoldDB" id="A0A0M9AQ19"/>
<dbReference type="RefSeq" id="WP_053772064.1">
    <property type="nucleotide sequence ID" value="NZ_LIST01000004.1"/>
</dbReference>
<dbReference type="Proteomes" id="UP000037747">
    <property type="component" value="Unassembled WGS sequence"/>
</dbReference>
<feature type="region of interest" description="Disordered" evidence="1">
    <location>
        <begin position="104"/>
        <end position="159"/>
    </location>
</feature>
<accession>A0A0M9AQ19</accession>
<evidence type="ECO:0000259" key="4">
    <source>
        <dbReference type="Pfam" id="PF26237"/>
    </source>
</evidence>
<evidence type="ECO:0000259" key="3">
    <source>
        <dbReference type="Pfam" id="PF26236"/>
    </source>
</evidence>
<keyword evidence="2" id="KW-0812">Transmembrane</keyword>
<sequence length="316" mass="32753">MTDADGDERAAARRVREAVDAVSRPEHTGENRCLPCAAVNALGVAVVALLLGRRRRALGLLAAVVGGAAIWLRGYAVPGTPRFAPRLVEPLPVEFGPDHDAVVDSGSVAGVTSGPAAADDADGAGADEAAANDERPDDPAVDPADPDGIDDGDGPSPEATMEALLDSGALVEEGETLRLTDDFRTALRERIETLRACGDGELAERAAAVAGEDVEGSVHDDRILLDGRRDAWLSRPIALAETAVGELLRERGVDPAVARSAARPLRAFLETCPDCGGPIRDTTLRNCCGGPGGVSGNPERSVRACADCDAVVFTER</sequence>
<feature type="domain" description="DUF8054" evidence="5">
    <location>
        <begin position="162"/>
        <end position="266"/>
    </location>
</feature>
<feature type="domain" description="DUF8054" evidence="3">
    <location>
        <begin position="20"/>
        <end position="92"/>
    </location>
</feature>
<dbReference type="OrthoDB" id="205972at2157"/>
<dbReference type="InterPro" id="IPR058674">
    <property type="entry name" value="DUF8054_N"/>
</dbReference>
<evidence type="ECO:0000256" key="2">
    <source>
        <dbReference type="SAM" id="Phobius"/>
    </source>
</evidence>
<evidence type="ECO:0000313" key="6">
    <source>
        <dbReference type="EMBL" id="KOX96018.1"/>
    </source>
</evidence>
<dbReference type="Pfam" id="PF26237">
    <property type="entry name" value="DUF8054_C"/>
    <property type="match status" value="1"/>
</dbReference>
<organism evidence="6 7">
    <name type="scientific">Halorubrum tropicale</name>
    <dbReference type="NCBI Taxonomy" id="1765655"/>
    <lineage>
        <taxon>Archaea</taxon>
        <taxon>Methanobacteriati</taxon>
        <taxon>Methanobacteriota</taxon>
        <taxon>Stenosarchaea group</taxon>
        <taxon>Halobacteria</taxon>
        <taxon>Halobacteriales</taxon>
        <taxon>Haloferacaceae</taxon>
        <taxon>Halorubrum</taxon>
    </lineage>
</organism>
<dbReference type="EMBL" id="LIST01000004">
    <property type="protein sequence ID" value="KOX96018.1"/>
    <property type="molecule type" value="Genomic_DNA"/>
</dbReference>
<dbReference type="Pfam" id="PF26236">
    <property type="entry name" value="DUF8054_N"/>
    <property type="match status" value="1"/>
</dbReference>
<feature type="domain" description="DUF8054" evidence="4">
    <location>
        <begin position="270"/>
        <end position="314"/>
    </location>
</feature>
<gene>
    <name evidence="6" type="ORF">AMR74_10770</name>
</gene>
<keyword evidence="7" id="KW-1185">Reference proteome</keyword>
<feature type="compositionally biased region" description="Acidic residues" evidence="1">
    <location>
        <begin position="139"/>
        <end position="153"/>
    </location>
</feature>
<dbReference type="Pfam" id="PF26238">
    <property type="entry name" value="DUF8054_M"/>
    <property type="match status" value="1"/>
</dbReference>
<keyword evidence="2" id="KW-0472">Membrane</keyword>
<reference evidence="6 7" key="1">
    <citation type="submission" date="2015-08" db="EMBL/GenBank/DDBJ databases">
        <title>Genomes of Isolates from Cabo Rojo, PR.</title>
        <authorList>
            <person name="Sanchez-Nieves R.L."/>
            <person name="Montalvo-Rodriguez R."/>
        </authorList>
    </citation>
    <scope>NUCLEOTIDE SEQUENCE [LARGE SCALE GENOMIC DNA]</scope>
    <source>
        <strain evidence="6 7">5</strain>
    </source>
</reference>
<feature type="transmembrane region" description="Helical" evidence="2">
    <location>
        <begin position="57"/>
        <end position="76"/>
    </location>
</feature>
<protein>
    <submittedName>
        <fullName evidence="6">Uncharacterized protein</fullName>
    </submittedName>
</protein>
<dbReference type="PATRIC" id="fig|1705389.3.peg.3686"/>
<comment type="caution">
    <text evidence="6">The sequence shown here is derived from an EMBL/GenBank/DDBJ whole genome shotgun (WGS) entry which is preliminary data.</text>
</comment>
<evidence type="ECO:0000256" key="1">
    <source>
        <dbReference type="SAM" id="MobiDB-lite"/>
    </source>
</evidence>
<feature type="transmembrane region" description="Helical" evidence="2">
    <location>
        <begin position="33"/>
        <end position="51"/>
    </location>
</feature>
<evidence type="ECO:0000259" key="5">
    <source>
        <dbReference type="Pfam" id="PF26238"/>
    </source>
</evidence>
<dbReference type="STRING" id="1765655.AMR74_10770"/>
<dbReference type="InterPro" id="IPR058775">
    <property type="entry name" value="DUF8054_M"/>
</dbReference>